<gene>
    <name evidence="2" type="ORF">VTH8203_00913</name>
</gene>
<reference evidence="3" key="1">
    <citation type="submission" date="2016-06" db="EMBL/GenBank/DDBJ databases">
        <authorList>
            <person name="Rodrigo-Torres L."/>
            <person name="Arahal R.D."/>
            <person name="Lucena T."/>
        </authorList>
    </citation>
    <scope>NUCLEOTIDE SEQUENCE [LARGE SCALE GENOMIC DNA]</scope>
    <source>
        <strain evidence="3">CECT8203</strain>
    </source>
</reference>
<accession>A0A240EF47</accession>
<keyword evidence="3" id="KW-1185">Reference proteome</keyword>
<evidence type="ECO:0000313" key="3">
    <source>
        <dbReference type="Proteomes" id="UP000219336"/>
    </source>
</evidence>
<evidence type="ECO:0000256" key="1">
    <source>
        <dbReference type="SAM" id="Phobius"/>
    </source>
</evidence>
<dbReference type="Proteomes" id="UP000219336">
    <property type="component" value="Unassembled WGS sequence"/>
</dbReference>
<organism evidence="2 3">
    <name type="scientific">Vibrio thalassae</name>
    <dbReference type="NCBI Taxonomy" id="1243014"/>
    <lineage>
        <taxon>Bacteria</taxon>
        <taxon>Pseudomonadati</taxon>
        <taxon>Pseudomonadota</taxon>
        <taxon>Gammaproteobacteria</taxon>
        <taxon>Vibrionales</taxon>
        <taxon>Vibrionaceae</taxon>
        <taxon>Vibrio</taxon>
    </lineage>
</organism>
<sequence>MGKPLYSTALNLSKATLGTLPFVYLGSLWFGALGVLYGQAVGNIVFGVLGYIVLKFHISELRKTGECQSTEEDPSLVCVNSQPFSTTDPVMINDVSKVEEQLESPTLSG</sequence>
<evidence type="ECO:0000313" key="2">
    <source>
        <dbReference type="EMBL" id="SNX47312.1"/>
    </source>
</evidence>
<protein>
    <submittedName>
        <fullName evidence="2">Uncharacterized protein</fullName>
    </submittedName>
</protein>
<name>A0A240EF47_9VIBR</name>
<proteinExistence type="predicted"/>
<keyword evidence="1" id="KW-1133">Transmembrane helix</keyword>
<feature type="transmembrane region" description="Helical" evidence="1">
    <location>
        <begin position="36"/>
        <end position="54"/>
    </location>
</feature>
<keyword evidence="1" id="KW-0812">Transmembrane</keyword>
<keyword evidence="1" id="KW-0472">Membrane</keyword>
<dbReference type="AlphaFoldDB" id="A0A240EF47"/>
<dbReference type="EMBL" id="OANU01000007">
    <property type="protein sequence ID" value="SNX47312.1"/>
    <property type="molecule type" value="Genomic_DNA"/>
</dbReference>